<dbReference type="Gene3D" id="3.30.40.10">
    <property type="entry name" value="Zinc/RING finger domain, C3HC4 (zinc finger)"/>
    <property type="match status" value="2"/>
</dbReference>
<feature type="domain" description="PHD-type" evidence="6">
    <location>
        <begin position="301"/>
        <end position="356"/>
    </location>
</feature>
<feature type="region of interest" description="Disordered" evidence="5">
    <location>
        <begin position="510"/>
        <end position="611"/>
    </location>
</feature>
<feature type="compositionally biased region" description="Low complexity" evidence="5">
    <location>
        <begin position="553"/>
        <end position="599"/>
    </location>
</feature>
<feature type="region of interest" description="Disordered" evidence="5">
    <location>
        <begin position="1"/>
        <end position="153"/>
    </location>
</feature>
<keyword evidence="3" id="KW-0862">Zinc</keyword>
<protein>
    <recommendedName>
        <fullName evidence="6">PHD-type domain-containing protein</fullName>
    </recommendedName>
</protein>
<evidence type="ECO:0000256" key="3">
    <source>
        <dbReference type="ARBA" id="ARBA00022833"/>
    </source>
</evidence>
<organism evidence="7 8">
    <name type="scientific">Rhodotorula mucilaginosa</name>
    <name type="common">Yeast</name>
    <name type="synonym">Rhodotorula rubra</name>
    <dbReference type="NCBI Taxonomy" id="5537"/>
    <lineage>
        <taxon>Eukaryota</taxon>
        <taxon>Fungi</taxon>
        <taxon>Dikarya</taxon>
        <taxon>Basidiomycota</taxon>
        <taxon>Pucciniomycotina</taxon>
        <taxon>Microbotryomycetes</taxon>
        <taxon>Sporidiobolales</taxon>
        <taxon>Sporidiobolaceae</taxon>
        <taxon>Rhodotorula</taxon>
    </lineage>
</organism>
<keyword evidence="2 4" id="KW-0863">Zinc-finger</keyword>
<dbReference type="OrthoDB" id="5876363at2759"/>
<dbReference type="InterPro" id="IPR001965">
    <property type="entry name" value="Znf_PHD"/>
</dbReference>
<gene>
    <name evidence="7" type="ORF">C6P46_001767</name>
</gene>
<feature type="compositionally biased region" description="Pro residues" evidence="5">
    <location>
        <begin position="35"/>
        <end position="44"/>
    </location>
</feature>
<dbReference type="PROSITE" id="PS01359">
    <property type="entry name" value="ZF_PHD_1"/>
    <property type="match status" value="1"/>
</dbReference>
<dbReference type="GO" id="GO:0032221">
    <property type="term" value="C:Rpd3S complex"/>
    <property type="evidence" value="ECO:0007669"/>
    <property type="project" value="TreeGrafter"/>
</dbReference>
<dbReference type="InterPro" id="IPR052819">
    <property type="entry name" value="Chromatin_regulatory_protein"/>
</dbReference>
<feature type="compositionally biased region" description="Low complexity" evidence="5">
    <location>
        <begin position="105"/>
        <end position="114"/>
    </location>
</feature>
<comment type="caution">
    <text evidence="7">The sequence shown here is derived from an EMBL/GenBank/DDBJ whole genome shotgun (WGS) entry which is preliminary data.</text>
</comment>
<feature type="compositionally biased region" description="Low complexity" evidence="5">
    <location>
        <begin position="800"/>
        <end position="815"/>
    </location>
</feature>
<proteinExistence type="predicted"/>
<feature type="region of interest" description="Disordered" evidence="5">
    <location>
        <begin position="426"/>
        <end position="490"/>
    </location>
</feature>
<dbReference type="PROSITE" id="PS50016">
    <property type="entry name" value="ZF_PHD_2"/>
    <property type="match status" value="2"/>
</dbReference>
<dbReference type="CDD" id="cd15535">
    <property type="entry name" value="PHD1_Rco1"/>
    <property type="match status" value="1"/>
</dbReference>
<dbReference type="AlphaFoldDB" id="A0A9P6VSL2"/>
<feature type="compositionally biased region" description="Low complexity" evidence="5">
    <location>
        <begin position="510"/>
        <end position="520"/>
    </location>
</feature>
<sequence length="815" mass="85668">MPREASVPAGTADGNGVASGSERPTPDPQQQQQPQPQPPRPASQPPQVDTAETSTDGGGTTVDEFVDPLAQQEFEAFGVDAEQETLPRPPRDPQQLAAAGGGGAASPLTAGSTAQAGTKRSNAASTDPLARAKRPKSVKISPAKMGKQLARRAAAPGAATGDYQLPNHDYCDACGGKGQFLCCEGGCLRSFHFTCLEPPLELEEVPEDESWFCKACRAAAHPPARPRAGFFSELIYKVETENPKQFALPNDLKSYFRHVASGTNGEFIDSFEHRPPSKITGRAIGQEDRDGYRLKDKNGRPIICYNCDEAASAPKHRRIVSCDFCDQHWHLDCLDPPMSGMPPPTRKWMCPLHADPLVPRRRQTKSITTQTVDRPYRPNNGDIIILPHQEARAGGQVEEMTVNRVRYQLPEQTVVLDFWNRVTGQKVSGSSSKKSSNKARVPRKRSAGYDSGDMSSLSELTSSDESESEVTGRSSSRKAAASSTTSGPASALDSLALLAEVRYVDLLNSQQGSSSSVVNGTPGRDAKGKGPRDLPPAVPNSIQRRGPRPSAPIPAAATAAQGAKRTSIGPSSSAVGTVAPAVAGTSAGTSARSRGGSPSLSPAPRSSELVVETKEDLQALMRIRKLTKTKDAEGDQWRSTLFGFLEGEPILPKLGFFKGDSTPWQRPWEQRRAGSGQDPDKSQGGAGGGANGSPAHDSSSTSPALASAHAADPLATASASETPAAAQAGEHDALASSNGAAEAPTPASKPSSAEPAVASSTSSAADADLPFALPSRWEAAARSVKKEEVAMEVDDPAPRSETAAAINTTTSTSTT</sequence>
<feature type="compositionally biased region" description="Basic residues" evidence="5">
    <location>
        <begin position="435"/>
        <end position="446"/>
    </location>
</feature>
<dbReference type="GO" id="GO:0008270">
    <property type="term" value="F:zinc ion binding"/>
    <property type="evidence" value="ECO:0007669"/>
    <property type="project" value="UniProtKB-KW"/>
</dbReference>
<dbReference type="SMART" id="SM00249">
    <property type="entry name" value="PHD"/>
    <property type="match status" value="2"/>
</dbReference>
<feature type="domain" description="PHD-type" evidence="6">
    <location>
        <begin position="168"/>
        <end position="219"/>
    </location>
</feature>
<keyword evidence="1" id="KW-0479">Metal-binding</keyword>
<evidence type="ECO:0000256" key="4">
    <source>
        <dbReference type="PROSITE-ProRule" id="PRU00146"/>
    </source>
</evidence>
<feature type="compositionally biased region" description="Low complexity" evidence="5">
    <location>
        <begin position="740"/>
        <end position="768"/>
    </location>
</feature>
<evidence type="ECO:0000313" key="7">
    <source>
        <dbReference type="EMBL" id="KAG0654382.1"/>
    </source>
</evidence>
<feature type="compositionally biased region" description="Low complexity" evidence="5">
    <location>
        <begin position="696"/>
        <end position="728"/>
    </location>
</feature>
<dbReference type="CDD" id="cd15534">
    <property type="entry name" value="PHD2_PHF12_Rco1"/>
    <property type="match status" value="1"/>
</dbReference>
<keyword evidence="8" id="KW-1185">Reference proteome</keyword>
<feature type="compositionally biased region" description="Polar residues" evidence="5">
    <location>
        <begin position="115"/>
        <end position="125"/>
    </location>
</feature>
<dbReference type="EMBL" id="PUHQ01000151">
    <property type="protein sequence ID" value="KAG0654382.1"/>
    <property type="molecule type" value="Genomic_DNA"/>
</dbReference>
<accession>A0A9P6VSL2</accession>
<dbReference type="PANTHER" id="PTHR47636">
    <property type="entry name" value="TRANSCRIPTIONAL REGULATORY PROTEIN RCO1"/>
    <property type="match status" value="1"/>
</dbReference>
<name>A0A9P6VSL2_RHOMI</name>
<evidence type="ECO:0000313" key="8">
    <source>
        <dbReference type="Proteomes" id="UP000777482"/>
    </source>
</evidence>
<dbReference type="InterPro" id="IPR013083">
    <property type="entry name" value="Znf_RING/FYVE/PHD"/>
</dbReference>
<evidence type="ECO:0000259" key="6">
    <source>
        <dbReference type="PROSITE" id="PS50016"/>
    </source>
</evidence>
<evidence type="ECO:0000256" key="5">
    <source>
        <dbReference type="SAM" id="MobiDB-lite"/>
    </source>
</evidence>
<dbReference type="Pfam" id="PF00628">
    <property type="entry name" value="PHD"/>
    <property type="match status" value="2"/>
</dbReference>
<dbReference type="Proteomes" id="UP000777482">
    <property type="component" value="Unassembled WGS sequence"/>
</dbReference>
<evidence type="ECO:0000256" key="2">
    <source>
        <dbReference type="ARBA" id="ARBA00022771"/>
    </source>
</evidence>
<dbReference type="InterPro" id="IPR019787">
    <property type="entry name" value="Znf_PHD-finger"/>
</dbReference>
<evidence type="ECO:0000256" key="1">
    <source>
        <dbReference type="ARBA" id="ARBA00022723"/>
    </source>
</evidence>
<dbReference type="SUPFAM" id="SSF57903">
    <property type="entry name" value="FYVE/PHD zinc finger"/>
    <property type="match status" value="2"/>
</dbReference>
<dbReference type="InterPro" id="IPR019786">
    <property type="entry name" value="Zinc_finger_PHD-type_CS"/>
</dbReference>
<feature type="compositionally biased region" description="Low complexity" evidence="5">
    <location>
        <begin position="469"/>
        <end position="490"/>
    </location>
</feature>
<reference evidence="7 8" key="1">
    <citation type="submission" date="2020-11" db="EMBL/GenBank/DDBJ databases">
        <title>Kefir isolates.</title>
        <authorList>
            <person name="Marcisauskas S."/>
            <person name="Kim Y."/>
            <person name="Blasche S."/>
        </authorList>
    </citation>
    <scope>NUCLEOTIDE SEQUENCE [LARGE SCALE GENOMIC DNA]</scope>
    <source>
        <strain evidence="7 8">KR</strain>
    </source>
</reference>
<dbReference type="PANTHER" id="PTHR47636:SF1">
    <property type="entry name" value="TRANSCRIPTIONAL REGULATORY PROTEIN RCO1"/>
    <property type="match status" value="1"/>
</dbReference>
<feature type="region of interest" description="Disordered" evidence="5">
    <location>
        <begin position="656"/>
        <end position="815"/>
    </location>
</feature>
<dbReference type="GO" id="GO:0006357">
    <property type="term" value="P:regulation of transcription by RNA polymerase II"/>
    <property type="evidence" value="ECO:0007669"/>
    <property type="project" value="TreeGrafter"/>
</dbReference>
<dbReference type="InterPro" id="IPR011011">
    <property type="entry name" value="Znf_FYVE_PHD"/>
</dbReference>